<gene>
    <name evidence="2" type="ORF">LCGC14_2823300</name>
</gene>
<feature type="non-terminal residue" evidence="2">
    <location>
        <position position="1"/>
    </location>
</feature>
<evidence type="ECO:0000313" key="2">
    <source>
        <dbReference type="EMBL" id="KKK80459.1"/>
    </source>
</evidence>
<reference evidence="2" key="1">
    <citation type="journal article" date="2015" name="Nature">
        <title>Complex archaea that bridge the gap between prokaryotes and eukaryotes.</title>
        <authorList>
            <person name="Spang A."/>
            <person name="Saw J.H."/>
            <person name="Jorgensen S.L."/>
            <person name="Zaremba-Niedzwiedzka K."/>
            <person name="Martijn J."/>
            <person name="Lind A.E."/>
            <person name="van Eijk R."/>
            <person name="Schleper C."/>
            <person name="Guy L."/>
            <person name="Ettema T.J."/>
        </authorList>
    </citation>
    <scope>NUCLEOTIDE SEQUENCE</scope>
</reference>
<evidence type="ECO:0000256" key="1">
    <source>
        <dbReference type="SAM" id="Coils"/>
    </source>
</evidence>
<dbReference type="AlphaFoldDB" id="A0A0F9APU8"/>
<name>A0A0F9APU8_9ZZZZ</name>
<keyword evidence="1" id="KW-0175">Coiled coil</keyword>
<proteinExistence type="predicted"/>
<comment type="caution">
    <text evidence="2">The sequence shown here is derived from an EMBL/GenBank/DDBJ whole genome shotgun (WGS) entry which is preliminary data.</text>
</comment>
<dbReference type="EMBL" id="LAZR01053572">
    <property type="protein sequence ID" value="KKK80459.1"/>
    <property type="molecule type" value="Genomic_DNA"/>
</dbReference>
<feature type="coiled-coil region" evidence="1">
    <location>
        <begin position="14"/>
        <end position="41"/>
    </location>
</feature>
<accession>A0A0F9APU8</accession>
<protein>
    <submittedName>
        <fullName evidence="2">Uncharacterized protein</fullName>
    </submittedName>
</protein>
<feature type="coiled-coil region" evidence="1">
    <location>
        <begin position="108"/>
        <end position="135"/>
    </location>
</feature>
<sequence length="205" mass="23858">DQIDEGLRRVQKWIREIEQSISSKNKQLEQSNEDLESFEHLEKFEIEVEVIERMEGEMIQQVNHKRVLDKLCLDLTVVEDLIEEQNKITAAGPLVDTILDWYATIEGIKQLVDKLKELTGEIYAVEDEIEQESEILGAEESVNQLLSLFEEQTEERHSCSVLQKLIERLQYITEEQITAENLAKRLQTEFNAVFPKVCPLCDKPK</sequence>
<organism evidence="2">
    <name type="scientific">marine sediment metagenome</name>
    <dbReference type="NCBI Taxonomy" id="412755"/>
    <lineage>
        <taxon>unclassified sequences</taxon>
        <taxon>metagenomes</taxon>
        <taxon>ecological metagenomes</taxon>
    </lineage>
</organism>